<dbReference type="RefSeq" id="XP_003056109.1">
    <property type="nucleotide sequence ID" value="XM_003056063.1"/>
</dbReference>
<evidence type="ECO:0000256" key="2">
    <source>
        <dbReference type="ARBA" id="ARBA00006164"/>
    </source>
</evidence>
<dbReference type="KEGG" id="mpp:MICPUCDRAFT_25078"/>
<dbReference type="eggNOG" id="KOG2889">
    <property type="taxonomic scope" value="Eukaryota"/>
</dbReference>
<name>C1ML42_MICPC</name>
<keyword evidence="9" id="KW-1185">Reference proteome</keyword>
<keyword evidence="3 7" id="KW-0507">mRNA processing</keyword>
<evidence type="ECO:0000256" key="6">
    <source>
        <dbReference type="ARBA" id="ARBA00023242"/>
    </source>
</evidence>
<evidence type="ECO:0000256" key="5">
    <source>
        <dbReference type="ARBA" id="ARBA00023187"/>
    </source>
</evidence>
<dbReference type="GO" id="GO:0005681">
    <property type="term" value="C:spliceosomal complex"/>
    <property type="evidence" value="ECO:0007669"/>
    <property type="project" value="UniProtKB-KW"/>
</dbReference>
<dbReference type="PANTHER" id="PTHR23142">
    <property type="entry name" value="PRE-MRNA-SPLICING FACTOR 38A-RELATED"/>
    <property type="match status" value="1"/>
</dbReference>
<proteinExistence type="inferred from homology"/>
<keyword evidence="6 7" id="KW-0539">Nucleus</keyword>
<organism evidence="9">
    <name type="scientific">Micromonas pusilla (strain CCMP1545)</name>
    <name type="common">Picoplanktonic green alga</name>
    <dbReference type="NCBI Taxonomy" id="564608"/>
    <lineage>
        <taxon>Eukaryota</taxon>
        <taxon>Viridiplantae</taxon>
        <taxon>Chlorophyta</taxon>
        <taxon>Mamiellophyceae</taxon>
        <taxon>Mamiellales</taxon>
        <taxon>Mamiellaceae</taxon>
        <taxon>Micromonas</taxon>
    </lineage>
</organism>
<keyword evidence="5 7" id="KW-0508">mRNA splicing</keyword>
<dbReference type="OMA" id="QNGYNEF"/>
<comment type="subcellular location">
    <subcellularLocation>
        <location evidence="1 7">Nucleus</location>
    </subcellularLocation>
</comment>
<evidence type="ECO:0000256" key="3">
    <source>
        <dbReference type="ARBA" id="ARBA00022664"/>
    </source>
</evidence>
<dbReference type="GeneID" id="9681756"/>
<evidence type="ECO:0000256" key="4">
    <source>
        <dbReference type="ARBA" id="ARBA00022728"/>
    </source>
</evidence>
<dbReference type="EMBL" id="GG663736">
    <property type="protein sequence ID" value="EEH59485.1"/>
    <property type="molecule type" value="Genomic_DNA"/>
</dbReference>
<keyword evidence="4 7" id="KW-0747">Spliceosome</keyword>
<dbReference type="STRING" id="564608.C1ML42"/>
<dbReference type="GO" id="GO:0000398">
    <property type="term" value="P:mRNA splicing, via spliceosome"/>
    <property type="evidence" value="ECO:0007669"/>
    <property type="project" value="UniProtKB-UniRule"/>
</dbReference>
<dbReference type="AlphaFoldDB" id="C1ML42"/>
<dbReference type="OrthoDB" id="190958at2759"/>
<comment type="function">
    <text evidence="7">Required for pre-mRNA splicing.</text>
</comment>
<evidence type="ECO:0000313" key="9">
    <source>
        <dbReference type="Proteomes" id="UP000001876"/>
    </source>
</evidence>
<evidence type="ECO:0000313" key="8">
    <source>
        <dbReference type="EMBL" id="EEH59485.1"/>
    </source>
</evidence>
<dbReference type="InterPro" id="IPR005037">
    <property type="entry name" value="PRP38"/>
</dbReference>
<comment type="similarity">
    <text evidence="2 7">Belongs to the PRP38 family.</text>
</comment>
<protein>
    <recommendedName>
        <fullName evidence="7">Pre-mRNA-splicing factor 38</fullName>
    </recommendedName>
</protein>
<sequence>MASSTDPLARSINGLNPQAIIEKITRTKIYESPFWKERCFGVSAATLVDLAMNLRAFGGVYGSSSKATDFLCLTLKMLQIQPDKEVILEFIKNEDCKYVRILGAFYLRLVGKSFEVYQLLEPLLLDYRKIRHQTSQGNFELMHVDEFVSALLTRDNFCDISLPRLTHRQLLETSGQLEPRCGVAVKLRE</sequence>
<evidence type="ECO:0000256" key="1">
    <source>
        <dbReference type="ARBA" id="ARBA00004123"/>
    </source>
</evidence>
<dbReference type="Proteomes" id="UP000001876">
    <property type="component" value="Unassembled WGS sequence"/>
</dbReference>
<reference evidence="8 9" key="1">
    <citation type="journal article" date="2009" name="Science">
        <title>Green evolution and dynamic adaptations revealed by genomes of the marine picoeukaryotes Micromonas.</title>
        <authorList>
            <person name="Worden A.Z."/>
            <person name="Lee J.H."/>
            <person name="Mock T."/>
            <person name="Rouze P."/>
            <person name="Simmons M.P."/>
            <person name="Aerts A.L."/>
            <person name="Allen A.E."/>
            <person name="Cuvelier M.L."/>
            <person name="Derelle E."/>
            <person name="Everett M.V."/>
            <person name="Foulon E."/>
            <person name="Grimwood J."/>
            <person name="Gundlach H."/>
            <person name="Henrissat B."/>
            <person name="Napoli C."/>
            <person name="McDonald S.M."/>
            <person name="Parker M.S."/>
            <person name="Rombauts S."/>
            <person name="Salamov A."/>
            <person name="Von Dassow P."/>
            <person name="Badger J.H."/>
            <person name="Coutinho P.M."/>
            <person name="Demir E."/>
            <person name="Dubchak I."/>
            <person name="Gentemann C."/>
            <person name="Eikrem W."/>
            <person name="Gready J.E."/>
            <person name="John U."/>
            <person name="Lanier W."/>
            <person name="Lindquist E.A."/>
            <person name="Lucas S."/>
            <person name="Mayer K.F."/>
            <person name="Moreau H."/>
            <person name="Not F."/>
            <person name="Otillar R."/>
            <person name="Panaud O."/>
            <person name="Pangilinan J."/>
            <person name="Paulsen I."/>
            <person name="Piegu B."/>
            <person name="Poliakov A."/>
            <person name="Robbens S."/>
            <person name="Schmutz J."/>
            <person name="Toulza E."/>
            <person name="Wyss T."/>
            <person name="Zelensky A."/>
            <person name="Zhou K."/>
            <person name="Armbrust E.V."/>
            <person name="Bhattacharya D."/>
            <person name="Goodenough U.W."/>
            <person name="Van de Peer Y."/>
            <person name="Grigoriev I.V."/>
        </authorList>
    </citation>
    <scope>NUCLEOTIDE SEQUENCE [LARGE SCALE GENOMIC DNA]</scope>
    <source>
        <strain evidence="8 9">CCMP1545</strain>
    </source>
</reference>
<gene>
    <name evidence="8" type="ORF">MICPUCDRAFT_25078</name>
</gene>
<accession>C1ML42</accession>
<evidence type="ECO:0000256" key="7">
    <source>
        <dbReference type="RuleBase" id="RU367025"/>
    </source>
</evidence>
<dbReference type="Pfam" id="PF03371">
    <property type="entry name" value="PRP38"/>
    <property type="match status" value="1"/>
</dbReference>